<comment type="caution">
    <text evidence="1">The sequence shown here is derived from an EMBL/GenBank/DDBJ whole genome shotgun (WGS) entry which is preliminary data.</text>
</comment>
<name>A0A812SZ04_9DINO</name>
<dbReference type="AlphaFoldDB" id="A0A812SZ04"/>
<reference evidence="1" key="1">
    <citation type="submission" date="2021-02" db="EMBL/GenBank/DDBJ databases">
        <authorList>
            <person name="Dougan E. K."/>
            <person name="Rhodes N."/>
            <person name="Thang M."/>
            <person name="Chan C."/>
        </authorList>
    </citation>
    <scope>NUCLEOTIDE SEQUENCE</scope>
</reference>
<evidence type="ECO:0000313" key="1">
    <source>
        <dbReference type="EMBL" id="CAE7496630.1"/>
    </source>
</evidence>
<organism evidence="1 2">
    <name type="scientific">Symbiodinium necroappetens</name>
    <dbReference type="NCBI Taxonomy" id="1628268"/>
    <lineage>
        <taxon>Eukaryota</taxon>
        <taxon>Sar</taxon>
        <taxon>Alveolata</taxon>
        <taxon>Dinophyceae</taxon>
        <taxon>Suessiales</taxon>
        <taxon>Symbiodiniaceae</taxon>
        <taxon>Symbiodinium</taxon>
    </lineage>
</organism>
<gene>
    <name evidence="1" type="primary">yciC</name>
    <name evidence="1" type="ORF">SNEC2469_LOCUS14128</name>
</gene>
<evidence type="ECO:0000313" key="2">
    <source>
        <dbReference type="Proteomes" id="UP000601435"/>
    </source>
</evidence>
<dbReference type="OrthoDB" id="429610at2759"/>
<proteinExistence type="predicted"/>
<accession>A0A812SZ04</accession>
<dbReference type="Proteomes" id="UP000601435">
    <property type="component" value="Unassembled WGS sequence"/>
</dbReference>
<sequence length="230" mass="26159">MASATPTLREALLTEAKHRLQDWFLNNDWRQHPPPDGRLDWPKREDGIQLQITTNNYVCDEESRIEPWEGIQLDKTHPPPRPDAIPITFGRFDVQNAEVIDVFNALADTKGEAEWDDLLMNGPGVTYLGDFPKEFARAAAVSFVARPFPDRQVFQWMVYNSTQNYDDMTVVYSTRRNAVLHQRGVEDEGWPAVQAQNCLGAYHVMALPQGGCHVVFTTMVNSHPPWPITA</sequence>
<dbReference type="EMBL" id="CAJNJA010022608">
    <property type="protein sequence ID" value="CAE7496630.1"/>
    <property type="molecule type" value="Genomic_DNA"/>
</dbReference>
<protein>
    <submittedName>
        <fullName evidence="1">YciC protein</fullName>
    </submittedName>
</protein>
<keyword evidence="2" id="KW-1185">Reference proteome</keyword>
<feature type="non-terminal residue" evidence="1">
    <location>
        <position position="1"/>
    </location>
</feature>